<evidence type="ECO:0000313" key="5">
    <source>
        <dbReference type="Proteomes" id="UP000003586"/>
    </source>
</evidence>
<sequence length="170" mass="19561">MMIRKAAITDLESLQAFARSTFADTYGKYNTAADMQHYHDEVFSTANFKKDLQSAHVLYYLIEENKELAGYIKLNLSPAQTDLNDPRSLELERIYVAAFTKGKGLGKRLLQTAVEVAEEHKKEYLWLGVWEQNEAAIRFYQKNGFVAFDTHVFLLGTDPQKDILMKKMLN</sequence>
<organism evidence="4 5">
    <name type="scientific">Niabella soli DSM 19437</name>
    <dbReference type="NCBI Taxonomy" id="929713"/>
    <lineage>
        <taxon>Bacteria</taxon>
        <taxon>Pseudomonadati</taxon>
        <taxon>Bacteroidota</taxon>
        <taxon>Chitinophagia</taxon>
        <taxon>Chitinophagales</taxon>
        <taxon>Chitinophagaceae</taxon>
        <taxon>Niabella</taxon>
    </lineage>
</organism>
<evidence type="ECO:0000256" key="2">
    <source>
        <dbReference type="ARBA" id="ARBA00023315"/>
    </source>
</evidence>
<dbReference type="STRING" id="929713.NIASO_15880"/>
<dbReference type="Gene3D" id="3.40.630.30">
    <property type="match status" value="1"/>
</dbReference>
<dbReference type="HOGENOM" id="CLU_013985_18_0_10"/>
<dbReference type="PROSITE" id="PS51186">
    <property type="entry name" value="GNAT"/>
    <property type="match status" value="1"/>
</dbReference>
<keyword evidence="5" id="KW-1185">Reference proteome</keyword>
<dbReference type="RefSeq" id="WP_025299009.1">
    <property type="nucleotide sequence ID" value="NZ_CP007035.1"/>
</dbReference>
<dbReference type="GO" id="GO:0016747">
    <property type="term" value="F:acyltransferase activity, transferring groups other than amino-acyl groups"/>
    <property type="evidence" value="ECO:0007669"/>
    <property type="project" value="InterPro"/>
</dbReference>
<dbReference type="AlphaFoldDB" id="W0EZR2"/>
<keyword evidence="1 4" id="KW-0808">Transferase</keyword>
<dbReference type="eggNOG" id="COG0456">
    <property type="taxonomic scope" value="Bacteria"/>
</dbReference>
<dbReference type="OrthoDB" id="7205533at2"/>
<accession>W0EZR2</accession>
<dbReference type="Pfam" id="PF00583">
    <property type="entry name" value="Acetyltransf_1"/>
    <property type="match status" value="1"/>
</dbReference>
<evidence type="ECO:0000259" key="3">
    <source>
        <dbReference type="PROSITE" id="PS51186"/>
    </source>
</evidence>
<dbReference type="PANTHER" id="PTHR43877">
    <property type="entry name" value="AMINOALKYLPHOSPHONATE N-ACETYLTRANSFERASE-RELATED-RELATED"/>
    <property type="match status" value="1"/>
</dbReference>
<evidence type="ECO:0000313" key="4">
    <source>
        <dbReference type="EMBL" id="AHF16237.1"/>
    </source>
</evidence>
<dbReference type="PANTHER" id="PTHR43877:SF2">
    <property type="entry name" value="AMINOALKYLPHOSPHONATE N-ACETYLTRANSFERASE-RELATED"/>
    <property type="match status" value="1"/>
</dbReference>
<evidence type="ECO:0000256" key="1">
    <source>
        <dbReference type="ARBA" id="ARBA00022679"/>
    </source>
</evidence>
<dbReference type="Proteomes" id="UP000003586">
    <property type="component" value="Chromosome"/>
</dbReference>
<dbReference type="CDD" id="cd04301">
    <property type="entry name" value="NAT_SF"/>
    <property type="match status" value="1"/>
</dbReference>
<gene>
    <name evidence="4" type="ORF">NIASO_15880</name>
</gene>
<dbReference type="InterPro" id="IPR050832">
    <property type="entry name" value="Bact_Acetyltransf"/>
</dbReference>
<reference evidence="4 5" key="1">
    <citation type="submission" date="2013-12" db="EMBL/GenBank/DDBJ databases">
        <authorList>
            <consortium name="DOE Joint Genome Institute"/>
            <person name="Eisen J."/>
            <person name="Huntemann M."/>
            <person name="Han J."/>
            <person name="Chen A."/>
            <person name="Kyrpides N."/>
            <person name="Mavromatis K."/>
            <person name="Markowitz V."/>
            <person name="Palaniappan K."/>
            <person name="Ivanova N."/>
            <person name="Schaumberg A."/>
            <person name="Pati A."/>
            <person name="Liolios K."/>
            <person name="Nordberg H.P."/>
            <person name="Cantor M.N."/>
            <person name="Hua S.X."/>
            <person name="Woyke T."/>
        </authorList>
    </citation>
    <scope>NUCLEOTIDE SEQUENCE [LARGE SCALE GENOMIC DNA]</scope>
    <source>
        <strain evidence="5">DSM 19437</strain>
    </source>
</reference>
<dbReference type="KEGG" id="nso:NIASO_15880"/>
<name>W0EZR2_9BACT</name>
<feature type="domain" description="N-acetyltransferase" evidence="3">
    <location>
        <begin position="1"/>
        <end position="170"/>
    </location>
</feature>
<proteinExistence type="predicted"/>
<dbReference type="EMBL" id="CP007035">
    <property type="protein sequence ID" value="AHF16237.1"/>
    <property type="molecule type" value="Genomic_DNA"/>
</dbReference>
<protein>
    <submittedName>
        <fullName evidence="4">GNAT family acetyltransferase</fullName>
    </submittedName>
</protein>
<dbReference type="InterPro" id="IPR016181">
    <property type="entry name" value="Acyl_CoA_acyltransferase"/>
</dbReference>
<dbReference type="InterPro" id="IPR000182">
    <property type="entry name" value="GNAT_dom"/>
</dbReference>
<keyword evidence="2" id="KW-0012">Acyltransferase</keyword>
<dbReference type="SUPFAM" id="SSF55729">
    <property type="entry name" value="Acyl-CoA N-acyltransferases (Nat)"/>
    <property type="match status" value="1"/>
</dbReference>